<dbReference type="CDD" id="cd02511">
    <property type="entry name" value="Beta4Glucosyltransferase"/>
    <property type="match status" value="1"/>
</dbReference>
<evidence type="ECO:0000259" key="2">
    <source>
        <dbReference type="Pfam" id="PF00535"/>
    </source>
</evidence>
<dbReference type="AlphaFoldDB" id="A0A6I6MJ22"/>
<evidence type="ECO:0000256" key="1">
    <source>
        <dbReference type="ARBA" id="ARBA00038494"/>
    </source>
</evidence>
<comment type="similarity">
    <text evidence="1">Belongs to the glycosyltransferase 2 family. WaaE/KdtX subfamily.</text>
</comment>
<dbReference type="PANTHER" id="PTHR43630:SF2">
    <property type="entry name" value="GLYCOSYLTRANSFERASE"/>
    <property type="match status" value="1"/>
</dbReference>
<dbReference type="EMBL" id="CP047045">
    <property type="protein sequence ID" value="QGZ95120.1"/>
    <property type="molecule type" value="Genomic_DNA"/>
</dbReference>
<sequence length="259" mass="29316">MTAPISAFIRAKNEERMIGDVIRAAQQVVSEVVVVDSGSTDKTIEIAEELGARVVRSPWLGGGKQKRLGEDACTHDWLLDLDADEIVAPELASEIGVLFANGAPERSVYQMMMATAPPVGAVWRDFNLVDRRKLYDRRVVRAPDHANYDQFDVPSGVSVGKLRAPLLHYSFRDLAHLEDKFTRNSAGRARNTKLKPLWLLQLRVVFGKPFYFLNQYVRRGLWRAGWYGFAVANIAAHGRWMKDALMVEIHLRNRQGRED</sequence>
<dbReference type="Pfam" id="PF00535">
    <property type="entry name" value="Glycos_transf_2"/>
    <property type="match status" value="1"/>
</dbReference>
<gene>
    <name evidence="3" type="ORF">DSM104635_01963</name>
</gene>
<reference evidence="4" key="1">
    <citation type="submission" date="2019-12" db="EMBL/GenBank/DDBJ databases">
        <title>Complete genome of Terracaulis silvestris 0127_4.</title>
        <authorList>
            <person name="Vieira S."/>
            <person name="Riedel T."/>
            <person name="Sproer C."/>
            <person name="Pascual J."/>
            <person name="Boedeker C."/>
            <person name="Overmann J."/>
        </authorList>
    </citation>
    <scope>NUCLEOTIDE SEQUENCE [LARGE SCALE GENOMIC DNA]</scope>
    <source>
        <strain evidence="4">0127_4</strain>
    </source>
</reference>
<evidence type="ECO:0000313" key="3">
    <source>
        <dbReference type="EMBL" id="QGZ95120.1"/>
    </source>
</evidence>
<dbReference type="InterPro" id="IPR001173">
    <property type="entry name" value="Glyco_trans_2-like"/>
</dbReference>
<dbReference type="InterPro" id="IPR029044">
    <property type="entry name" value="Nucleotide-diphossugar_trans"/>
</dbReference>
<dbReference type="PANTHER" id="PTHR43630">
    <property type="entry name" value="POLY-BETA-1,6-N-ACETYL-D-GLUCOSAMINE SYNTHASE"/>
    <property type="match status" value="1"/>
</dbReference>
<dbReference type="Gene3D" id="3.90.550.10">
    <property type="entry name" value="Spore Coat Polysaccharide Biosynthesis Protein SpsA, Chain A"/>
    <property type="match status" value="1"/>
</dbReference>
<protein>
    <submittedName>
        <fullName evidence="3">Putative glucosyl-3-phosphoglycerate synthase</fullName>
    </submittedName>
</protein>
<dbReference type="RefSeq" id="WP_158766006.1">
    <property type="nucleotide sequence ID" value="NZ_CP047045.1"/>
</dbReference>
<organism evidence="3 4">
    <name type="scientific">Terricaulis silvestris</name>
    <dbReference type="NCBI Taxonomy" id="2686094"/>
    <lineage>
        <taxon>Bacteria</taxon>
        <taxon>Pseudomonadati</taxon>
        <taxon>Pseudomonadota</taxon>
        <taxon>Alphaproteobacteria</taxon>
        <taxon>Caulobacterales</taxon>
        <taxon>Caulobacteraceae</taxon>
        <taxon>Terricaulis</taxon>
    </lineage>
</organism>
<proteinExistence type="inferred from homology"/>
<feature type="domain" description="Glycosyltransferase 2-like" evidence="2">
    <location>
        <begin position="6"/>
        <end position="91"/>
    </location>
</feature>
<name>A0A6I6MJ22_9CAUL</name>
<dbReference type="KEGG" id="tsv:DSM104635_01963"/>
<accession>A0A6I6MJ22</accession>
<dbReference type="SUPFAM" id="SSF53448">
    <property type="entry name" value="Nucleotide-diphospho-sugar transferases"/>
    <property type="match status" value="1"/>
</dbReference>
<dbReference type="Proteomes" id="UP000431269">
    <property type="component" value="Chromosome"/>
</dbReference>
<keyword evidence="4" id="KW-1185">Reference proteome</keyword>
<evidence type="ECO:0000313" key="4">
    <source>
        <dbReference type="Proteomes" id="UP000431269"/>
    </source>
</evidence>